<protein>
    <submittedName>
        <fullName evidence="4">C-type lectin domain family 4 member E-like isoform X1</fullName>
    </submittedName>
</protein>
<evidence type="ECO:0000256" key="1">
    <source>
        <dbReference type="SAM" id="Phobius"/>
    </source>
</evidence>
<keyword evidence="1" id="KW-1133">Transmembrane helix</keyword>
<dbReference type="GeneID" id="129921758"/>
<gene>
    <name evidence="4" type="primary">LOC129921758</name>
</gene>
<dbReference type="InterPro" id="IPR016187">
    <property type="entry name" value="CTDL_fold"/>
</dbReference>
<keyword evidence="1" id="KW-0812">Transmembrane</keyword>
<evidence type="ECO:0000313" key="4">
    <source>
        <dbReference type="RefSeq" id="XP_055860439.1"/>
    </source>
</evidence>
<dbReference type="OrthoDB" id="6162106at2759"/>
<proteinExistence type="predicted"/>
<dbReference type="CDD" id="cd00037">
    <property type="entry name" value="CLECT"/>
    <property type="match status" value="1"/>
</dbReference>
<feature type="transmembrane region" description="Helical" evidence="1">
    <location>
        <begin position="23"/>
        <end position="42"/>
    </location>
</feature>
<dbReference type="InterPro" id="IPR016186">
    <property type="entry name" value="C-type_lectin-like/link_sf"/>
</dbReference>
<dbReference type="RefSeq" id="XP_055860439.1">
    <property type="nucleotide sequence ID" value="XM_056004464.1"/>
</dbReference>
<feature type="domain" description="C-type lectin" evidence="2">
    <location>
        <begin position="70"/>
        <end position="189"/>
    </location>
</feature>
<keyword evidence="3" id="KW-1185">Reference proteome</keyword>
<dbReference type="PROSITE" id="PS50041">
    <property type="entry name" value="C_TYPE_LECTIN_2"/>
    <property type="match status" value="1"/>
</dbReference>
<organism evidence="3 4">
    <name type="scientific">Biomphalaria glabrata</name>
    <name type="common">Bloodfluke planorb</name>
    <name type="synonym">Freshwater snail</name>
    <dbReference type="NCBI Taxonomy" id="6526"/>
    <lineage>
        <taxon>Eukaryota</taxon>
        <taxon>Metazoa</taxon>
        <taxon>Spiralia</taxon>
        <taxon>Lophotrochozoa</taxon>
        <taxon>Mollusca</taxon>
        <taxon>Gastropoda</taxon>
        <taxon>Heterobranchia</taxon>
        <taxon>Euthyneura</taxon>
        <taxon>Panpulmonata</taxon>
        <taxon>Hygrophila</taxon>
        <taxon>Lymnaeoidea</taxon>
        <taxon>Planorbidae</taxon>
        <taxon>Biomphalaria</taxon>
    </lineage>
</organism>
<dbReference type="InterPro" id="IPR001304">
    <property type="entry name" value="C-type_lectin-like"/>
</dbReference>
<dbReference type="Gene3D" id="3.10.100.10">
    <property type="entry name" value="Mannose-Binding Protein A, subunit A"/>
    <property type="match status" value="1"/>
</dbReference>
<dbReference type="AlphaFoldDB" id="A0A9W2YCL4"/>
<accession>A0A9W2YCL4</accession>
<dbReference type="Proteomes" id="UP001165740">
    <property type="component" value="Chromosome 11"/>
</dbReference>
<name>A0A9W2YCL4_BIOGL</name>
<keyword evidence="1" id="KW-0472">Membrane</keyword>
<dbReference type="Pfam" id="PF00059">
    <property type="entry name" value="Lectin_C"/>
    <property type="match status" value="1"/>
</dbReference>
<sequence>MIYLICYKDIEIDLHTLGIVEKVYIMSYTLTICLLIALYRSVDSIDKRQSTRLETKCRKNKDYTYLRYRNTEECWKWGENYLNYTNAIRYCQEEGALLGTIKTENERTLIWRFFKNRILWNGLDKINKPTFTWIDDNKPEKNFSYYFPDVPASQDLRALPDCSTLETLTDDKFHFFTKPCFVKFSYICEIR</sequence>
<dbReference type="SUPFAM" id="SSF56436">
    <property type="entry name" value="C-type lectin-like"/>
    <property type="match status" value="1"/>
</dbReference>
<dbReference type="SMART" id="SM00034">
    <property type="entry name" value="CLECT"/>
    <property type="match status" value="1"/>
</dbReference>
<evidence type="ECO:0000259" key="2">
    <source>
        <dbReference type="PROSITE" id="PS50041"/>
    </source>
</evidence>
<reference evidence="4" key="1">
    <citation type="submission" date="2025-08" db="UniProtKB">
        <authorList>
            <consortium name="RefSeq"/>
        </authorList>
    </citation>
    <scope>IDENTIFICATION</scope>
</reference>
<evidence type="ECO:0000313" key="3">
    <source>
        <dbReference type="Proteomes" id="UP001165740"/>
    </source>
</evidence>